<name>K6A9N3_9BACT</name>
<dbReference type="EMBL" id="AGZP01000011">
    <property type="protein sequence ID" value="EKN12373.1"/>
    <property type="molecule type" value="Genomic_DNA"/>
</dbReference>
<comment type="caution">
    <text evidence="1">The sequence shown here is derived from an EMBL/GenBank/DDBJ whole genome shotgun (WGS) entry which is preliminary data.</text>
</comment>
<dbReference type="Proteomes" id="UP000001218">
    <property type="component" value="Unassembled WGS sequence"/>
</dbReference>
<organism evidence="1 2">
    <name type="scientific">Parabacteroides johnsonii CL02T12C29</name>
    <dbReference type="NCBI Taxonomy" id="999419"/>
    <lineage>
        <taxon>Bacteria</taxon>
        <taxon>Pseudomonadati</taxon>
        <taxon>Bacteroidota</taxon>
        <taxon>Bacteroidia</taxon>
        <taxon>Bacteroidales</taxon>
        <taxon>Tannerellaceae</taxon>
        <taxon>Parabacteroides</taxon>
    </lineage>
</organism>
<evidence type="ECO:0000313" key="1">
    <source>
        <dbReference type="EMBL" id="EKN12373.1"/>
    </source>
</evidence>
<evidence type="ECO:0000313" key="2">
    <source>
        <dbReference type="Proteomes" id="UP000001218"/>
    </source>
</evidence>
<dbReference type="HOGENOM" id="CLU_3366346_0_0_10"/>
<reference evidence="1 2" key="1">
    <citation type="submission" date="2012-02" db="EMBL/GenBank/DDBJ databases">
        <title>The Genome Sequence of Parabacteroides johnsonii CL02T12C29.</title>
        <authorList>
            <consortium name="The Broad Institute Genome Sequencing Platform"/>
            <person name="Earl A."/>
            <person name="Ward D."/>
            <person name="Feldgarden M."/>
            <person name="Gevers D."/>
            <person name="Zitomersky N.L."/>
            <person name="Coyne M.J."/>
            <person name="Comstock L.E."/>
            <person name="Young S.K."/>
            <person name="Zeng Q."/>
            <person name="Gargeya S."/>
            <person name="Fitzgerald M."/>
            <person name="Haas B."/>
            <person name="Abouelleil A."/>
            <person name="Alvarado L."/>
            <person name="Arachchi H.M."/>
            <person name="Berlin A."/>
            <person name="Chapman S.B."/>
            <person name="Gearin G."/>
            <person name="Goldberg J."/>
            <person name="Griggs A."/>
            <person name="Gujja S."/>
            <person name="Hansen M."/>
            <person name="Heiman D."/>
            <person name="Howarth C."/>
            <person name="Larimer J."/>
            <person name="Lui A."/>
            <person name="MacDonald P.J.P."/>
            <person name="McCowen C."/>
            <person name="Montmayeur A."/>
            <person name="Murphy C."/>
            <person name="Neiman D."/>
            <person name="Pearson M."/>
            <person name="Priest M."/>
            <person name="Roberts A."/>
            <person name="Saif S."/>
            <person name="Shea T."/>
            <person name="Sisk P."/>
            <person name="Stolte C."/>
            <person name="Sykes S."/>
            <person name="Wortman J."/>
            <person name="Nusbaum C."/>
            <person name="Birren B."/>
        </authorList>
    </citation>
    <scope>NUCLEOTIDE SEQUENCE [LARGE SCALE GENOMIC DNA]</scope>
    <source>
        <strain evidence="1 2">CL02T12C29</strain>
    </source>
</reference>
<accession>K6A9N3</accession>
<protein>
    <submittedName>
        <fullName evidence="1">Uncharacterized protein</fullName>
    </submittedName>
</protein>
<dbReference type="AlphaFoldDB" id="K6A9N3"/>
<proteinExistence type="predicted"/>
<sequence length="35" mass="4377">MPNKRDKYTIIYSNYNECVIILLHQKFELKRNDYL</sequence>
<gene>
    <name evidence="1" type="ORF">HMPREF1077_01149</name>
</gene>